<dbReference type="EMBL" id="CP049257">
    <property type="protein sequence ID" value="QIG44285.1"/>
    <property type="molecule type" value="Genomic_DNA"/>
</dbReference>
<dbReference type="RefSeq" id="WP_165235422.1">
    <property type="nucleotide sequence ID" value="NZ_CP049257.1"/>
</dbReference>
<protein>
    <submittedName>
        <fullName evidence="2">Dihydrofolate reductase</fullName>
    </submittedName>
</protein>
<dbReference type="GO" id="GO:0008703">
    <property type="term" value="F:5-amino-6-(5-phosphoribosylamino)uracil reductase activity"/>
    <property type="evidence" value="ECO:0007669"/>
    <property type="project" value="InterPro"/>
</dbReference>
<dbReference type="AlphaFoldDB" id="A0A6G6WGR8"/>
<keyword evidence="3" id="KW-1185">Reference proteome</keyword>
<name>A0A6G6WGR8_9ACTN</name>
<evidence type="ECO:0000259" key="1">
    <source>
        <dbReference type="Pfam" id="PF01872"/>
    </source>
</evidence>
<dbReference type="InterPro" id="IPR050765">
    <property type="entry name" value="Riboflavin_Biosynth_HTPR"/>
</dbReference>
<dbReference type="Gene3D" id="3.40.430.10">
    <property type="entry name" value="Dihydrofolate Reductase, subunit A"/>
    <property type="match status" value="1"/>
</dbReference>
<dbReference type="PANTHER" id="PTHR38011:SF11">
    <property type="entry name" value="2,5-DIAMINO-6-RIBOSYLAMINO-4(3H)-PYRIMIDINONE 5'-PHOSPHATE REDUCTASE"/>
    <property type="match status" value="1"/>
</dbReference>
<dbReference type="Proteomes" id="UP000502996">
    <property type="component" value="Chromosome"/>
</dbReference>
<organism evidence="2 3">
    <name type="scientific">Nocardioides anomalus</name>
    <dbReference type="NCBI Taxonomy" id="2712223"/>
    <lineage>
        <taxon>Bacteria</taxon>
        <taxon>Bacillati</taxon>
        <taxon>Actinomycetota</taxon>
        <taxon>Actinomycetes</taxon>
        <taxon>Propionibacteriales</taxon>
        <taxon>Nocardioidaceae</taxon>
        <taxon>Nocardioides</taxon>
    </lineage>
</organism>
<dbReference type="KEGG" id="nano:G5V58_17230"/>
<dbReference type="InterPro" id="IPR002734">
    <property type="entry name" value="RibDG_C"/>
</dbReference>
<feature type="domain" description="Bacterial bifunctional deaminase-reductase C-terminal" evidence="1">
    <location>
        <begin position="4"/>
        <end position="171"/>
    </location>
</feature>
<dbReference type="PANTHER" id="PTHR38011">
    <property type="entry name" value="DIHYDROFOLATE REDUCTASE FAMILY PROTEIN (AFU_ORTHOLOGUE AFUA_8G06820)"/>
    <property type="match status" value="1"/>
</dbReference>
<sequence>MREVVENTLVSADGITGSPPSWTGGLFAAEAAAIALRQLERTDAMLMGRATYELFARLWGSPTDPYGQALYDVDKYVFSSTLERVDWHGARLVRGDVTETVRELRETGDGDLLVYGHGGVARELLSAGLVDRLRLWVFPVLVGEGERLSDACLRQPLELVGTEQLEHGVVVHTYRPGAS</sequence>
<dbReference type="GO" id="GO:0009231">
    <property type="term" value="P:riboflavin biosynthetic process"/>
    <property type="evidence" value="ECO:0007669"/>
    <property type="project" value="InterPro"/>
</dbReference>
<dbReference type="InterPro" id="IPR024072">
    <property type="entry name" value="DHFR-like_dom_sf"/>
</dbReference>
<evidence type="ECO:0000313" key="3">
    <source>
        <dbReference type="Proteomes" id="UP000502996"/>
    </source>
</evidence>
<evidence type="ECO:0000313" key="2">
    <source>
        <dbReference type="EMBL" id="QIG44285.1"/>
    </source>
</evidence>
<dbReference type="Pfam" id="PF01872">
    <property type="entry name" value="RibD_C"/>
    <property type="match status" value="1"/>
</dbReference>
<gene>
    <name evidence="2" type="ORF">G5V58_17230</name>
</gene>
<accession>A0A6G6WGR8</accession>
<dbReference type="SUPFAM" id="SSF53597">
    <property type="entry name" value="Dihydrofolate reductase-like"/>
    <property type="match status" value="1"/>
</dbReference>
<reference evidence="2 3" key="1">
    <citation type="submission" date="2020-02" db="EMBL/GenBank/DDBJ databases">
        <title>Full genome sequence of Nocardioides sp. R-3366.</title>
        <authorList>
            <person name="Im W.-T."/>
        </authorList>
    </citation>
    <scope>NUCLEOTIDE SEQUENCE [LARGE SCALE GENOMIC DNA]</scope>
    <source>
        <strain evidence="2 3">R-3366</strain>
    </source>
</reference>
<proteinExistence type="predicted"/>